<evidence type="ECO:0000313" key="1">
    <source>
        <dbReference type="EMBL" id="KAK3929350.1"/>
    </source>
</evidence>
<comment type="caution">
    <text evidence="1">The sequence shown here is derived from an EMBL/GenBank/DDBJ whole genome shotgun (WGS) entry which is preliminary data.</text>
</comment>
<dbReference type="EMBL" id="JAHWGI010001398">
    <property type="protein sequence ID" value="KAK3929350.1"/>
    <property type="molecule type" value="Genomic_DNA"/>
</dbReference>
<dbReference type="Proteomes" id="UP001219518">
    <property type="component" value="Unassembled WGS sequence"/>
</dbReference>
<reference evidence="1" key="1">
    <citation type="submission" date="2021-07" db="EMBL/GenBank/DDBJ databases">
        <authorList>
            <person name="Catto M.A."/>
            <person name="Jacobson A."/>
            <person name="Kennedy G."/>
            <person name="Labadie P."/>
            <person name="Hunt B.G."/>
            <person name="Srinivasan R."/>
        </authorList>
    </citation>
    <scope>NUCLEOTIDE SEQUENCE</scope>
    <source>
        <strain evidence="1">PL_HMW_Pooled</strain>
        <tissue evidence="1">Head</tissue>
    </source>
</reference>
<organism evidence="1 2">
    <name type="scientific">Frankliniella fusca</name>
    <dbReference type="NCBI Taxonomy" id="407009"/>
    <lineage>
        <taxon>Eukaryota</taxon>
        <taxon>Metazoa</taxon>
        <taxon>Ecdysozoa</taxon>
        <taxon>Arthropoda</taxon>
        <taxon>Hexapoda</taxon>
        <taxon>Insecta</taxon>
        <taxon>Pterygota</taxon>
        <taxon>Neoptera</taxon>
        <taxon>Paraneoptera</taxon>
        <taxon>Thysanoptera</taxon>
        <taxon>Terebrantia</taxon>
        <taxon>Thripoidea</taxon>
        <taxon>Thripidae</taxon>
        <taxon>Frankliniella</taxon>
    </lineage>
</organism>
<dbReference type="AlphaFoldDB" id="A0AAE1HXS4"/>
<reference evidence="1" key="2">
    <citation type="journal article" date="2023" name="BMC Genomics">
        <title>Pest status, molecular evolution, and epigenetic factors derived from the genome assembly of Frankliniella fusca, a thysanopteran phytovirus vector.</title>
        <authorList>
            <person name="Catto M.A."/>
            <person name="Labadie P.E."/>
            <person name="Jacobson A.L."/>
            <person name="Kennedy G.G."/>
            <person name="Srinivasan R."/>
            <person name="Hunt B.G."/>
        </authorList>
    </citation>
    <scope>NUCLEOTIDE SEQUENCE</scope>
    <source>
        <strain evidence="1">PL_HMW_Pooled</strain>
    </source>
</reference>
<name>A0AAE1HXS4_9NEOP</name>
<keyword evidence="2" id="KW-1185">Reference proteome</keyword>
<gene>
    <name evidence="1" type="ORF">KUF71_017810</name>
</gene>
<proteinExistence type="predicted"/>
<accession>A0AAE1HXS4</accession>
<sequence>MEREGNELKESYLASGSFQKFAGSSFCVPPSTVCTVIKETCEVLWEQLLEECFPPLTEERLEGIMDGFWQN</sequence>
<protein>
    <submittedName>
        <fullName evidence="1">SPOC domain-containing protein 1</fullName>
    </submittedName>
</protein>
<evidence type="ECO:0000313" key="2">
    <source>
        <dbReference type="Proteomes" id="UP001219518"/>
    </source>
</evidence>